<reference evidence="3" key="2">
    <citation type="journal article" date="2024" name="Plant">
        <title>Genomic evolution and insights into agronomic trait innovations of Sesamum species.</title>
        <authorList>
            <person name="Miao H."/>
            <person name="Wang L."/>
            <person name="Qu L."/>
            <person name="Liu H."/>
            <person name="Sun Y."/>
            <person name="Le M."/>
            <person name="Wang Q."/>
            <person name="Wei S."/>
            <person name="Zheng Y."/>
            <person name="Lin W."/>
            <person name="Duan Y."/>
            <person name="Cao H."/>
            <person name="Xiong S."/>
            <person name="Wang X."/>
            <person name="Wei L."/>
            <person name="Li C."/>
            <person name="Ma Q."/>
            <person name="Ju M."/>
            <person name="Zhao R."/>
            <person name="Li G."/>
            <person name="Mu C."/>
            <person name="Tian Q."/>
            <person name="Mei H."/>
            <person name="Zhang T."/>
            <person name="Gao T."/>
            <person name="Zhang H."/>
        </authorList>
    </citation>
    <scope>NUCLEOTIDE SEQUENCE</scope>
    <source>
        <strain evidence="3">G02</strain>
    </source>
</reference>
<feature type="region of interest" description="Disordered" evidence="1">
    <location>
        <begin position="328"/>
        <end position="374"/>
    </location>
</feature>
<feature type="domain" description="Retrotransposon gag" evidence="2">
    <location>
        <begin position="206"/>
        <end position="283"/>
    </location>
</feature>
<evidence type="ECO:0000259" key="2">
    <source>
        <dbReference type="Pfam" id="PF03732"/>
    </source>
</evidence>
<feature type="region of interest" description="Disordered" evidence="1">
    <location>
        <begin position="1"/>
        <end position="136"/>
    </location>
</feature>
<gene>
    <name evidence="3" type="ORF">Sradi_4148100</name>
</gene>
<proteinExistence type="predicted"/>
<dbReference type="PANTHER" id="PTHR33223:SF10">
    <property type="entry name" value="AMINOTRANSFERASE-LIKE PLANT MOBILE DOMAIN-CONTAINING PROTEIN"/>
    <property type="match status" value="1"/>
</dbReference>
<dbReference type="PANTHER" id="PTHR33223">
    <property type="entry name" value="CCHC-TYPE DOMAIN-CONTAINING PROTEIN"/>
    <property type="match status" value="1"/>
</dbReference>
<feature type="compositionally biased region" description="Basic and acidic residues" evidence="1">
    <location>
        <begin position="458"/>
        <end position="473"/>
    </location>
</feature>
<name>A0AAW2P500_SESRA</name>
<dbReference type="EMBL" id="JACGWJ010000018">
    <property type="protein sequence ID" value="KAL0349989.1"/>
    <property type="molecule type" value="Genomic_DNA"/>
</dbReference>
<feature type="compositionally biased region" description="Low complexity" evidence="1">
    <location>
        <begin position="70"/>
        <end position="80"/>
    </location>
</feature>
<comment type="caution">
    <text evidence="3">The sequence shown here is derived from an EMBL/GenBank/DDBJ whole genome shotgun (WGS) entry which is preliminary data.</text>
</comment>
<reference evidence="3" key="1">
    <citation type="submission" date="2020-06" db="EMBL/GenBank/DDBJ databases">
        <authorList>
            <person name="Li T."/>
            <person name="Hu X."/>
            <person name="Zhang T."/>
            <person name="Song X."/>
            <person name="Zhang H."/>
            <person name="Dai N."/>
            <person name="Sheng W."/>
            <person name="Hou X."/>
            <person name="Wei L."/>
        </authorList>
    </citation>
    <scope>NUCLEOTIDE SEQUENCE</scope>
    <source>
        <strain evidence="3">G02</strain>
        <tissue evidence="3">Leaf</tissue>
    </source>
</reference>
<dbReference type="AlphaFoldDB" id="A0AAW2P500"/>
<dbReference type="InterPro" id="IPR005162">
    <property type="entry name" value="Retrotrans_gag_dom"/>
</dbReference>
<feature type="compositionally biased region" description="Basic and acidic residues" evidence="1">
    <location>
        <begin position="35"/>
        <end position="49"/>
    </location>
</feature>
<feature type="compositionally biased region" description="Basic and acidic residues" evidence="1">
    <location>
        <begin position="340"/>
        <end position="364"/>
    </location>
</feature>
<sequence length="492" mass="55724">MNTRSRARNENAGVGDLEGISEHAPQEEVQQPFGPRRDEIHERPEDHEASSPPPMIQLTPEVLRQMIEDASAQAASKAIAEYVAQHAMPPQPPQEAESRPSKPEDELPAPPPKEAPLEERGPQRRSQAAARQASIKGTQKVQAFTLAVAPPRCGPFATHILAEAIQPGIKIPNISEYDGTKDPQDHLDQFLAKADLLDISNAAYCKIFRTTLARKAMTWFDQLPNGTIDNFQQLSQRFLHHFAINKRYPKTASYLFTVIQREHESLRDYVQRFSEAVLEVPRVNLELLANIMQQNLRMGRFRESIAGKPPATLDELLVRAEKNIRIEETSGIRTATPSKRRAEEEGHSKHHTSESNQKDRRRLPSSDITRYTPLNAPRAEILGVAEQQGIVQWPLHMRENPKRMKSNKYCLFHKDRGHSTKDCFHLKDEIEKLIQQGYLKEYVERNNPPREGSSRPLLEGRERETGQNNRNRDNLPTAGIIEVISGEPVGGE</sequence>
<organism evidence="3">
    <name type="scientific">Sesamum radiatum</name>
    <name type="common">Black benniseed</name>
    <dbReference type="NCBI Taxonomy" id="300843"/>
    <lineage>
        <taxon>Eukaryota</taxon>
        <taxon>Viridiplantae</taxon>
        <taxon>Streptophyta</taxon>
        <taxon>Embryophyta</taxon>
        <taxon>Tracheophyta</taxon>
        <taxon>Spermatophyta</taxon>
        <taxon>Magnoliopsida</taxon>
        <taxon>eudicotyledons</taxon>
        <taxon>Gunneridae</taxon>
        <taxon>Pentapetalae</taxon>
        <taxon>asterids</taxon>
        <taxon>lamiids</taxon>
        <taxon>Lamiales</taxon>
        <taxon>Pedaliaceae</taxon>
        <taxon>Sesamum</taxon>
    </lineage>
</organism>
<accession>A0AAW2P500</accession>
<feature type="compositionally biased region" description="Low complexity" evidence="1">
    <location>
        <begin position="124"/>
        <end position="134"/>
    </location>
</feature>
<dbReference type="Pfam" id="PF03732">
    <property type="entry name" value="Retrotrans_gag"/>
    <property type="match status" value="1"/>
</dbReference>
<feature type="compositionally biased region" description="Basic and acidic residues" evidence="1">
    <location>
        <begin position="96"/>
        <end position="105"/>
    </location>
</feature>
<feature type="region of interest" description="Disordered" evidence="1">
    <location>
        <begin position="444"/>
        <end position="492"/>
    </location>
</feature>
<protein>
    <recommendedName>
        <fullName evidence="2">Retrotransposon gag domain-containing protein</fullName>
    </recommendedName>
</protein>
<evidence type="ECO:0000313" key="3">
    <source>
        <dbReference type="EMBL" id="KAL0349989.1"/>
    </source>
</evidence>
<evidence type="ECO:0000256" key="1">
    <source>
        <dbReference type="SAM" id="MobiDB-lite"/>
    </source>
</evidence>